<dbReference type="EMBL" id="JAGIOL010000001">
    <property type="protein sequence ID" value="MBP2436815.1"/>
    <property type="molecule type" value="Genomic_DNA"/>
</dbReference>
<evidence type="ECO:0000313" key="2">
    <source>
        <dbReference type="Proteomes" id="UP001519362"/>
    </source>
</evidence>
<sequence>MTHEDVPVLLRRGGASLLLAVDENVPRIVHWGSDLGELTPPERAAIARADDGGIAGSEPDAVRRFTLWATHRDGWAGTPTGEGHADGVGTARVMYDGQPPSWTDAAKNTDDLVLPAAVLGRRGLPLPALAPQQSVLIELVRI</sequence>
<proteinExistence type="predicted"/>
<organism evidence="1 2">
    <name type="scientific">Microbacterium amylolyticum</name>
    <dbReference type="NCBI Taxonomy" id="936337"/>
    <lineage>
        <taxon>Bacteria</taxon>
        <taxon>Bacillati</taxon>
        <taxon>Actinomycetota</taxon>
        <taxon>Actinomycetes</taxon>
        <taxon>Micrococcales</taxon>
        <taxon>Microbacteriaceae</taxon>
        <taxon>Microbacterium</taxon>
    </lineage>
</organism>
<dbReference type="Proteomes" id="UP001519362">
    <property type="component" value="Unassembled WGS sequence"/>
</dbReference>
<dbReference type="RefSeq" id="WP_165135454.1">
    <property type="nucleotide sequence ID" value="NZ_CP049253.1"/>
</dbReference>
<gene>
    <name evidence="1" type="ORF">JOF34_001401</name>
</gene>
<accession>A0ABS4ZIK0</accession>
<keyword evidence="2" id="KW-1185">Reference proteome</keyword>
<comment type="caution">
    <text evidence="1">The sequence shown here is derived from an EMBL/GenBank/DDBJ whole genome shotgun (WGS) entry which is preliminary data.</text>
</comment>
<evidence type="ECO:0000313" key="1">
    <source>
        <dbReference type="EMBL" id="MBP2436815.1"/>
    </source>
</evidence>
<evidence type="ECO:0008006" key="3">
    <source>
        <dbReference type="Google" id="ProtNLM"/>
    </source>
</evidence>
<reference evidence="1 2" key="1">
    <citation type="submission" date="2021-03" db="EMBL/GenBank/DDBJ databases">
        <title>Sequencing the genomes of 1000 actinobacteria strains.</title>
        <authorList>
            <person name="Klenk H.-P."/>
        </authorList>
    </citation>
    <scope>NUCLEOTIDE SEQUENCE [LARGE SCALE GENOMIC DNA]</scope>
    <source>
        <strain evidence="1 2">DSM 24221</strain>
    </source>
</reference>
<protein>
    <recommendedName>
        <fullName evidence="3">Alpha-galactosidase</fullName>
    </recommendedName>
</protein>
<name>A0ABS4ZIK0_9MICO</name>